<protein>
    <submittedName>
        <fullName evidence="10">ABC transporter ATP-binding protein</fullName>
    </submittedName>
</protein>
<evidence type="ECO:0000256" key="4">
    <source>
        <dbReference type="ARBA" id="ARBA00022475"/>
    </source>
</evidence>
<keyword evidence="3" id="KW-0813">Transport</keyword>
<gene>
    <name evidence="10" type="ORF">QNH24_10400</name>
</gene>
<name>A0AAX3X0D4_9BACI</name>
<dbReference type="GO" id="GO:0005886">
    <property type="term" value="C:plasma membrane"/>
    <property type="evidence" value="ECO:0007669"/>
    <property type="project" value="UniProtKB-SubCell"/>
</dbReference>
<evidence type="ECO:0000256" key="1">
    <source>
        <dbReference type="ARBA" id="ARBA00004236"/>
    </source>
</evidence>
<evidence type="ECO:0000256" key="6">
    <source>
        <dbReference type="ARBA" id="ARBA00022840"/>
    </source>
</evidence>
<dbReference type="RefSeq" id="WP_283872027.1">
    <property type="nucleotide sequence ID" value="NZ_CP126101.1"/>
</dbReference>
<dbReference type="EMBL" id="CP126101">
    <property type="protein sequence ID" value="WHY53618.1"/>
    <property type="molecule type" value="Genomic_DNA"/>
</dbReference>
<comment type="subcellular location">
    <subcellularLocation>
        <location evidence="1">Cell membrane</location>
    </subcellularLocation>
</comment>
<evidence type="ECO:0000256" key="8">
    <source>
        <dbReference type="ARBA" id="ARBA00023136"/>
    </source>
</evidence>
<evidence type="ECO:0000256" key="3">
    <source>
        <dbReference type="ARBA" id="ARBA00022448"/>
    </source>
</evidence>
<feature type="domain" description="ABC transporter" evidence="9">
    <location>
        <begin position="5"/>
        <end position="230"/>
    </location>
</feature>
<evidence type="ECO:0000256" key="7">
    <source>
        <dbReference type="ARBA" id="ARBA00022967"/>
    </source>
</evidence>
<sequence>METVIQIENLKKSFGAFEAIQDLTFSIRKGEIFGIIGPNGAGKTTTIEIIEGLQECSSGKVTVLGYDPWKDAKKLKENIGVMFQHTNLQSKIKVGEAIELFASFYPRQIDTTLALENLNLEPFRHTYFKNLSGGWKQKLLLTLATLHSPSIVFLDEPSTGLDPKSRRELWKMIVSLRDAGTTIVLTTHYMEEAEQLCDRIAIMNHGSVVGLDTPQKLIQSLNKDKSILIACKQLDIALVQKIAGVSRVVSKNNLLQIFTDNIEWTTFELFKLISTEGLIVDDFRFSTGSLDDLFVKLPQLQEEMMS</sequence>
<dbReference type="PANTHER" id="PTHR42711">
    <property type="entry name" value="ABC TRANSPORTER ATP-BINDING PROTEIN"/>
    <property type="match status" value="1"/>
</dbReference>
<evidence type="ECO:0000256" key="2">
    <source>
        <dbReference type="ARBA" id="ARBA00005417"/>
    </source>
</evidence>
<evidence type="ECO:0000313" key="10">
    <source>
        <dbReference type="EMBL" id="WHY53618.1"/>
    </source>
</evidence>
<evidence type="ECO:0000259" key="9">
    <source>
        <dbReference type="PROSITE" id="PS50893"/>
    </source>
</evidence>
<dbReference type="PROSITE" id="PS50893">
    <property type="entry name" value="ABC_TRANSPORTER_2"/>
    <property type="match status" value="1"/>
</dbReference>
<dbReference type="GO" id="GO:0005524">
    <property type="term" value="F:ATP binding"/>
    <property type="evidence" value="ECO:0007669"/>
    <property type="project" value="UniProtKB-KW"/>
</dbReference>
<organism evidence="10 11">
    <name type="scientific">Lysinibacillus pakistanensis</name>
    <dbReference type="NCBI Taxonomy" id="759811"/>
    <lineage>
        <taxon>Bacteria</taxon>
        <taxon>Bacillati</taxon>
        <taxon>Bacillota</taxon>
        <taxon>Bacilli</taxon>
        <taxon>Bacillales</taxon>
        <taxon>Bacillaceae</taxon>
        <taxon>Lysinibacillus</taxon>
    </lineage>
</organism>
<dbReference type="InterPro" id="IPR003593">
    <property type="entry name" value="AAA+_ATPase"/>
</dbReference>
<dbReference type="InterPro" id="IPR050763">
    <property type="entry name" value="ABC_transporter_ATP-binding"/>
</dbReference>
<keyword evidence="6 10" id="KW-0067">ATP-binding</keyword>
<dbReference type="InterPro" id="IPR003439">
    <property type="entry name" value="ABC_transporter-like_ATP-bd"/>
</dbReference>
<dbReference type="SUPFAM" id="SSF52540">
    <property type="entry name" value="P-loop containing nucleoside triphosphate hydrolases"/>
    <property type="match status" value="1"/>
</dbReference>
<comment type="similarity">
    <text evidence="2">Belongs to the ABC transporter superfamily.</text>
</comment>
<dbReference type="SMART" id="SM00382">
    <property type="entry name" value="AAA"/>
    <property type="match status" value="1"/>
</dbReference>
<keyword evidence="7" id="KW-1278">Translocase</keyword>
<reference evidence="10" key="1">
    <citation type="submission" date="2023-05" db="EMBL/GenBank/DDBJ databases">
        <title>Comparative genomics of Bacillaceae isolates and their secondary metabolite potential.</title>
        <authorList>
            <person name="Song L."/>
            <person name="Nielsen L.J."/>
            <person name="Mohite O."/>
            <person name="Xu X."/>
            <person name="Weber T."/>
            <person name="Kovacs A.T."/>
        </authorList>
    </citation>
    <scope>NUCLEOTIDE SEQUENCE</scope>
    <source>
        <strain evidence="10">LY1</strain>
    </source>
</reference>
<keyword evidence="8" id="KW-0472">Membrane</keyword>
<evidence type="ECO:0000256" key="5">
    <source>
        <dbReference type="ARBA" id="ARBA00022741"/>
    </source>
</evidence>
<dbReference type="InterPro" id="IPR027417">
    <property type="entry name" value="P-loop_NTPase"/>
</dbReference>
<keyword evidence="4" id="KW-1003">Cell membrane</keyword>
<dbReference type="Gene3D" id="3.40.50.300">
    <property type="entry name" value="P-loop containing nucleotide triphosphate hydrolases"/>
    <property type="match status" value="1"/>
</dbReference>
<dbReference type="FunFam" id="3.40.50.300:FF:000589">
    <property type="entry name" value="ABC transporter, ATP-binding subunit"/>
    <property type="match status" value="1"/>
</dbReference>
<evidence type="ECO:0000313" key="11">
    <source>
        <dbReference type="Proteomes" id="UP001178322"/>
    </source>
</evidence>
<dbReference type="Proteomes" id="UP001178322">
    <property type="component" value="Chromosome"/>
</dbReference>
<dbReference type="PANTHER" id="PTHR42711:SF5">
    <property type="entry name" value="ABC TRANSPORTER ATP-BINDING PROTEIN NATA"/>
    <property type="match status" value="1"/>
</dbReference>
<accession>A0AAX3X0D4</accession>
<keyword evidence="5" id="KW-0547">Nucleotide-binding</keyword>
<dbReference type="GO" id="GO:0016887">
    <property type="term" value="F:ATP hydrolysis activity"/>
    <property type="evidence" value="ECO:0007669"/>
    <property type="project" value="InterPro"/>
</dbReference>
<dbReference type="Pfam" id="PF00005">
    <property type="entry name" value="ABC_tran"/>
    <property type="match status" value="1"/>
</dbReference>
<proteinExistence type="inferred from homology"/>
<dbReference type="AlphaFoldDB" id="A0AAX3X0D4"/>